<evidence type="ECO:0000259" key="3">
    <source>
        <dbReference type="Pfam" id="PF03972"/>
    </source>
</evidence>
<dbReference type="GO" id="GO:0016829">
    <property type="term" value="F:lyase activity"/>
    <property type="evidence" value="ECO:0007669"/>
    <property type="project" value="InterPro"/>
</dbReference>
<dbReference type="OrthoDB" id="43639at2157"/>
<dbReference type="PANTHER" id="PTHR16943:SF8">
    <property type="entry name" value="2-METHYLCITRATE DEHYDRATASE"/>
    <property type="match status" value="1"/>
</dbReference>
<feature type="domain" description="MmgE/PrpD C-terminal" evidence="4">
    <location>
        <begin position="294"/>
        <end position="410"/>
    </location>
</feature>
<protein>
    <recommendedName>
        <fullName evidence="7">2-methylcitrate dehydratase PrpD</fullName>
    </recommendedName>
</protein>
<feature type="compositionally biased region" description="Low complexity" evidence="2">
    <location>
        <begin position="1"/>
        <end position="17"/>
    </location>
</feature>
<evidence type="ECO:0000259" key="4">
    <source>
        <dbReference type="Pfam" id="PF19305"/>
    </source>
</evidence>
<evidence type="ECO:0008006" key="7">
    <source>
        <dbReference type="Google" id="ProtNLM"/>
    </source>
</evidence>
<dbReference type="Gene3D" id="1.10.4100.10">
    <property type="entry name" value="2-methylcitrate dehydratase PrpD"/>
    <property type="match status" value="1"/>
</dbReference>
<evidence type="ECO:0000313" key="6">
    <source>
        <dbReference type="Proteomes" id="UP000319894"/>
    </source>
</evidence>
<proteinExistence type="inferred from homology"/>
<dbReference type="InterPro" id="IPR045336">
    <property type="entry name" value="MmgE_PrpD_N"/>
</dbReference>
<name>A0A554MXX8_9EURY</name>
<gene>
    <name evidence="5" type="ORF">DP107_14735</name>
</gene>
<dbReference type="EMBL" id="QMDX01000011">
    <property type="protein sequence ID" value="TSD09630.1"/>
    <property type="molecule type" value="Genomic_DNA"/>
</dbReference>
<feature type="region of interest" description="Disordered" evidence="2">
    <location>
        <begin position="1"/>
        <end position="26"/>
    </location>
</feature>
<dbReference type="InterPro" id="IPR036148">
    <property type="entry name" value="MmgE/PrpD_sf"/>
</dbReference>
<comment type="similarity">
    <text evidence="1">Belongs to the PrpD family.</text>
</comment>
<dbReference type="InterPro" id="IPR045337">
    <property type="entry name" value="MmgE_PrpD_C"/>
</dbReference>
<dbReference type="InParanoid" id="A0A554MXX8"/>
<feature type="domain" description="MmgE/PrpD N-terminal" evidence="3">
    <location>
        <begin position="34"/>
        <end position="270"/>
    </location>
</feature>
<organism evidence="5 6">
    <name type="scientific">Haloglomus irregulare</name>
    <dbReference type="NCBI Taxonomy" id="2234134"/>
    <lineage>
        <taxon>Archaea</taxon>
        <taxon>Methanobacteriati</taxon>
        <taxon>Methanobacteriota</taxon>
        <taxon>Stenosarchaea group</taxon>
        <taxon>Halobacteria</taxon>
        <taxon>Halobacteriales</taxon>
        <taxon>Natronomonadaceae</taxon>
        <taxon>Haloglomus</taxon>
    </lineage>
</organism>
<dbReference type="AlphaFoldDB" id="A0A554MXX8"/>
<dbReference type="InterPro" id="IPR005656">
    <property type="entry name" value="MmgE_PrpD"/>
</dbReference>
<sequence length="549" mass="57221">MATNASGAGSGTATEGEPSAPTDPDAETFIDTAATWAAGLRYGRIPAAVRRAAAAQFASTLGAAVWTLDHPIGDRVLDTVRDEFPAGEGPAATLPGAGPMPVRGACYGGAALAMAMDFDDTVLGGHTGHSAALVPYLYAEARGAALDHPGRRALTAHVAANEIAARVASAAAVGPFRGQQTAYVHSVGAAVARGVVERDDADTLADAIAIALGQPPWPLVPDFLGSDAKVLSAAEPTCSGLSAVAAARNGLRGNPDAVEAEDGFLDEFADLPLPEFLGGLGDRWHTRAVTVKPYPGCAYVTAPVHAALAVRKRVRDAVAGTGDGRASITGVRVDGSLFSHEVDSLAGRYTDRTESPLASLNFSIPYNVAVALRDGEHTPRQLHPDRVGDEAVWELADRVTVAHDPTFTLRALESEVPLGAMLRRVGWRVVPYSARSVGAVTALRNLPTLLRFVQKRPLPDDLSGADKAMGARVTVRLADGREFAETVEHPPGFAGRALDETRAIARRKLSDALAARGAASDDARRTARELRDVHETDATLAAIDAVLSP</sequence>
<dbReference type="InterPro" id="IPR042183">
    <property type="entry name" value="MmgE/PrpD_sf_1"/>
</dbReference>
<dbReference type="Pfam" id="PF19305">
    <property type="entry name" value="MmgE_PrpD_C"/>
    <property type="match status" value="1"/>
</dbReference>
<dbReference type="Proteomes" id="UP000319894">
    <property type="component" value="Unassembled WGS sequence"/>
</dbReference>
<evidence type="ECO:0000313" key="5">
    <source>
        <dbReference type="EMBL" id="TSD09630.1"/>
    </source>
</evidence>
<keyword evidence="6" id="KW-1185">Reference proteome</keyword>
<dbReference type="PANTHER" id="PTHR16943">
    <property type="entry name" value="2-METHYLCITRATE DEHYDRATASE-RELATED"/>
    <property type="match status" value="1"/>
</dbReference>
<comment type="caution">
    <text evidence="5">The sequence shown here is derived from an EMBL/GenBank/DDBJ whole genome shotgun (WGS) entry which is preliminary data.</text>
</comment>
<reference evidence="5 6" key="1">
    <citation type="submission" date="2018-06" db="EMBL/GenBank/DDBJ databases">
        <title>Natronomonas sp. F16-60 a new haloarchaeon isolated from a solar saltern of Isla Cristina, Huelva, Spain.</title>
        <authorList>
            <person name="Duran-Viseras A."/>
            <person name="Sanchez-Porro C."/>
            <person name="Ventosa A."/>
        </authorList>
    </citation>
    <scope>NUCLEOTIDE SEQUENCE [LARGE SCALE GENOMIC DNA]</scope>
    <source>
        <strain evidence="5 6">F16-60</strain>
    </source>
</reference>
<dbReference type="RefSeq" id="WP_144262915.1">
    <property type="nucleotide sequence ID" value="NZ_QMDX01000011.1"/>
</dbReference>
<dbReference type="Pfam" id="PF03972">
    <property type="entry name" value="MmgE_PrpD_N"/>
    <property type="match status" value="1"/>
</dbReference>
<dbReference type="SUPFAM" id="SSF103378">
    <property type="entry name" value="2-methylcitrate dehydratase PrpD"/>
    <property type="match status" value="1"/>
</dbReference>
<accession>A0A554MXX8</accession>
<evidence type="ECO:0000256" key="1">
    <source>
        <dbReference type="ARBA" id="ARBA00006174"/>
    </source>
</evidence>
<evidence type="ECO:0000256" key="2">
    <source>
        <dbReference type="SAM" id="MobiDB-lite"/>
    </source>
</evidence>